<feature type="compositionally biased region" description="Basic and acidic residues" evidence="8">
    <location>
        <begin position="1"/>
        <end position="20"/>
    </location>
</feature>
<proteinExistence type="inferred from homology"/>
<organism evidence="10 11">
    <name type="scientific">Halomonas elongata</name>
    <dbReference type="NCBI Taxonomy" id="2746"/>
    <lineage>
        <taxon>Bacteria</taxon>
        <taxon>Pseudomonadati</taxon>
        <taxon>Pseudomonadota</taxon>
        <taxon>Gammaproteobacteria</taxon>
        <taxon>Oceanospirillales</taxon>
        <taxon>Halomonadaceae</taxon>
        <taxon>Halomonas</taxon>
    </lineage>
</organism>
<comment type="caution">
    <text evidence="10">The sequence shown here is derived from an EMBL/GenBank/DDBJ whole genome shotgun (WGS) entry which is preliminary data.</text>
</comment>
<dbReference type="RefSeq" id="WP_013331799.1">
    <property type="nucleotide sequence ID" value="NZ_CP087224.1"/>
</dbReference>
<evidence type="ECO:0000256" key="8">
    <source>
        <dbReference type="SAM" id="MobiDB-lite"/>
    </source>
</evidence>
<evidence type="ECO:0000256" key="1">
    <source>
        <dbReference type="ARBA" id="ARBA00004377"/>
    </source>
</evidence>
<dbReference type="Pfam" id="PF19029">
    <property type="entry name" value="DUF883_C"/>
    <property type="match status" value="1"/>
</dbReference>
<dbReference type="GeneID" id="91009309"/>
<sequence>MTDHTPHSRDASQQLKEDLHNLSQTVEELVNATADDSRNNVKELRERAEKRLKDTRARLEARGERAYHEARDSVTRQADACDRYVHDNPWTSIGIGAAVGVVVGMLLGRR</sequence>
<keyword evidence="5 9" id="KW-0812">Transmembrane</keyword>
<dbReference type="PATRIC" id="fig|2746.7.peg.1520"/>
<dbReference type="AlphaFoldDB" id="A0A1B8P4J4"/>
<dbReference type="GO" id="GO:0043022">
    <property type="term" value="F:ribosome binding"/>
    <property type="evidence" value="ECO:0007669"/>
    <property type="project" value="InterPro"/>
</dbReference>
<dbReference type="GO" id="GO:0005886">
    <property type="term" value="C:plasma membrane"/>
    <property type="evidence" value="ECO:0007669"/>
    <property type="project" value="UniProtKB-SubCell"/>
</dbReference>
<evidence type="ECO:0000256" key="3">
    <source>
        <dbReference type="ARBA" id="ARBA00022475"/>
    </source>
</evidence>
<dbReference type="EMBL" id="MAJD01000001">
    <property type="protein sequence ID" value="OBX37123.1"/>
    <property type="molecule type" value="Genomic_DNA"/>
</dbReference>
<evidence type="ECO:0000256" key="4">
    <source>
        <dbReference type="ARBA" id="ARBA00022519"/>
    </source>
</evidence>
<dbReference type="OMA" id="RQADACD"/>
<keyword evidence="6 9" id="KW-1133">Transmembrane helix</keyword>
<evidence type="ECO:0000256" key="5">
    <source>
        <dbReference type="ARBA" id="ARBA00022692"/>
    </source>
</evidence>
<keyword evidence="7 9" id="KW-0472">Membrane</keyword>
<accession>A0A1B8P4J4</accession>
<evidence type="ECO:0000256" key="9">
    <source>
        <dbReference type="SAM" id="Phobius"/>
    </source>
</evidence>
<evidence type="ECO:0000313" key="11">
    <source>
        <dbReference type="Proteomes" id="UP000092504"/>
    </source>
</evidence>
<dbReference type="Pfam" id="PF05957">
    <property type="entry name" value="DUF883"/>
    <property type="match status" value="1"/>
</dbReference>
<keyword evidence="4" id="KW-0997">Cell inner membrane</keyword>
<dbReference type="InterPro" id="IPR043605">
    <property type="entry name" value="DUF883_C"/>
</dbReference>
<protein>
    <submittedName>
        <fullName evidence="10">Uncharacterized protein</fullName>
    </submittedName>
</protein>
<feature type="transmembrane region" description="Helical" evidence="9">
    <location>
        <begin position="90"/>
        <end position="108"/>
    </location>
</feature>
<keyword evidence="3" id="KW-1003">Cell membrane</keyword>
<dbReference type="PANTHER" id="PTHR35893:SF3">
    <property type="entry name" value="INNER MEMBRANE PROTEIN"/>
    <property type="match status" value="1"/>
</dbReference>
<gene>
    <name evidence="10" type="ORF">A8U91_01472</name>
</gene>
<dbReference type="Proteomes" id="UP000092504">
    <property type="component" value="Unassembled WGS sequence"/>
</dbReference>
<evidence type="ECO:0000256" key="7">
    <source>
        <dbReference type="ARBA" id="ARBA00023136"/>
    </source>
</evidence>
<dbReference type="InterPro" id="IPR010279">
    <property type="entry name" value="YqjD/ElaB"/>
</dbReference>
<comment type="similarity">
    <text evidence="2">Belongs to the ElaB/YgaM/YqjD family.</text>
</comment>
<dbReference type="Gene3D" id="1.20.120.20">
    <property type="entry name" value="Apolipoprotein"/>
    <property type="match status" value="1"/>
</dbReference>
<dbReference type="PANTHER" id="PTHR35893">
    <property type="entry name" value="INNER MEMBRANE PROTEIN-RELATED"/>
    <property type="match status" value="1"/>
</dbReference>
<feature type="region of interest" description="Disordered" evidence="8">
    <location>
        <begin position="1"/>
        <end position="21"/>
    </location>
</feature>
<name>A0A1B8P4J4_HALEL</name>
<comment type="subcellular location">
    <subcellularLocation>
        <location evidence="1">Cell inner membrane</location>
        <topology evidence="1">Single-pass membrane protein</topology>
    </subcellularLocation>
</comment>
<reference evidence="10 11" key="1">
    <citation type="submission" date="2016-06" db="EMBL/GenBank/DDBJ databases">
        <title>Genome sequence of halotolerant plant growth promoting strain of Halomonas elongata HEK1 isolated from salterns of Rann of Kutch, Gujarat, India.</title>
        <authorList>
            <person name="Gaba S."/>
            <person name="Singh R.N."/>
            <person name="Abrol S."/>
            <person name="Kaushik R."/>
            <person name="Saxena A.K."/>
        </authorList>
    </citation>
    <scope>NUCLEOTIDE SEQUENCE [LARGE SCALE GENOMIC DNA]</scope>
    <source>
        <strain evidence="10 11">HEK1</strain>
    </source>
</reference>
<dbReference type="InterPro" id="IPR043604">
    <property type="entry name" value="DUF883_N"/>
</dbReference>
<evidence type="ECO:0000313" key="10">
    <source>
        <dbReference type="EMBL" id="OBX37123.1"/>
    </source>
</evidence>
<evidence type="ECO:0000256" key="2">
    <source>
        <dbReference type="ARBA" id="ARBA00010423"/>
    </source>
</evidence>
<evidence type="ECO:0000256" key="6">
    <source>
        <dbReference type="ARBA" id="ARBA00022989"/>
    </source>
</evidence>